<gene>
    <name evidence="7" type="ORF">HBA54_27890</name>
</gene>
<dbReference type="InterPro" id="IPR039425">
    <property type="entry name" value="RNA_pol_sigma-70-like"/>
</dbReference>
<dbReference type="Proteomes" id="UP000761264">
    <property type="component" value="Unassembled WGS sequence"/>
</dbReference>
<dbReference type="Pfam" id="PF08281">
    <property type="entry name" value="Sigma70_r4_2"/>
    <property type="match status" value="1"/>
</dbReference>
<dbReference type="InterPro" id="IPR007627">
    <property type="entry name" value="RNA_pol_sigma70_r2"/>
</dbReference>
<feature type="domain" description="RNA polymerase sigma factor 70 region 4 type 2" evidence="6">
    <location>
        <begin position="106"/>
        <end position="157"/>
    </location>
</feature>
<dbReference type="Pfam" id="PF04542">
    <property type="entry name" value="Sigma70_r2"/>
    <property type="match status" value="1"/>
</dbReference>
<dbReference type="GO" id="GO:0006352">
    <property type="term" value="P:DNA-templated transcription initiation"/>
    <property type="evidence" value="ECO:0007669"/>
    <property type="project" value="InterPro"/>
</dbReference>
<dbReference type="InterPro" id="IPR036388">
    <property type="entry name" value="WH-like_DNA-bd_sf"/>
</dbReference>
<feature type="domain" description="RNA polymerase sigma-70 region 2" evidence="5">
    <location>
        <begin position="12"/>
        <end position="76"/>
    </location>
</feature>
<keyword evidence="4" id="KW-0804">Transcription</keyword>
<evidence type="ECO:0000259" key="5">
    <source>
        <dbReference type="Pfam" id="PF04542"/>
    </source>
</evidence>
<evidence type="ECO:0000313" key="8">
    <source>
        <dbReference type="Proteomes" id="UP000761264"/>
    </source>
</evidence>
<sequence>MYDDIKSEMVALVPRLRRFGYSLSGSRDEGEDLVQTACLKALGKLDQFQPGTRLDSWMFRIVQTTWIDRVRSRSRRAEVSDPDDFARVSDDGKGARVAEGRMTLAKVRERMKALPEDQRAVLALVAIEGYSYKAAAEALEIPVGTVMSRLARARSKLLPLLKENN</sequence>
<dbReference type="InterPro" id="IPR013324">
    <property type="entry name" value="RNA_pol_sigma_r3/r4-like"/>
</dbReference>
<dbReference type="Gene3D" id="1.10.1740.10">
    <property type="match status" value="1"/>
</dbReference>
<dbReference type="EMBL" id="JAAQPH010000044">
    <property type="protein sequence ID" value="NIA72416.1"/>
    <property type="molecule type" value="Genomic_DNA"/>
</dbReference>
<dbReference type="GO" id="GO:0003677">
    <property type="term" value="F:DNA binding"/>
    <property type="evidence" value="ECO:0007669"/>
    <property type="project" value="InterPro"/>
</dbReference>
<dbReference type="InterPro" id="IPR013249">
    <property type="entry name" value="RNA_pol_sigma70_r4_t2"/>
</dbReference>
<dbReference type="CDD" id="cd06171">
    <property type="entry name" value="Sigma70_r4"/>
    <property type="match status" value="1"/>
</dbReference>
<dbReference type="NCBIfam" id="TIGR02937">
    <property type="entry name" value="sigma70-ECF"/>
    <property type="match status" value="1"/>
</dbReference>
<evidence type="ECO:0000313" key="7">
    <source>
        <dbReference type="EMBL" id="NIA72416.1"/>
    </source>
</evidence>
<dbReference type="AlphaFoldDB" id="A0A967F391"/>
<protein>
    <submittedName>
        <fullName evidence="7">RNA polymerase sigma factor</fullName>
    </submittedName>
</protein>
<reference evidence="7" key="1">
    <citation type="submission" date="2020-03" db="EMBL/GenBank/DDBJ databases">
        <title>Genome of Pelagibius litoralis DSM 21314T.</title>
        <authorList>
            <person name="Wang G."/>
        </authorList>
    </citation>
    <scope>NUCLEOTIDE SEQUENCE</scope>
    <source>
        <strain evidence="7">DSM 21314</strain>
    </source>
</reference>
<proteinExistence type="inferred from homology"/>
<keyword evidence="2" id="KW-0805">Transcription regulation</keyword>
<evidence type="ECO:0000256" key="1">
    <source>
        <dbReference type="ARBA" id="ARBA00010641"/>
    </source>
</evidence>
<dbReference type="SUPFAM" id="SSF88946">
    <property type="entry name" value="Sigma2 domain of RNA polymerase sigma factors"/>
    <property type="match status" value="1"/>
</dbReference>
<dbReference type="SUPFAM" id="SSF88659">
    <property type="entry name" value="Sigma3 and sigma4 domains of RNA polymerase sigma factors"/>
    <property type="match status" value="1"/>
</dbReference>
<keyword evidence="3" id="KW-0731">Sigma factor</keyword>
<evidence type="ECO:0000256" key="3">
    <source>
        <dbReference type="ARBA" id="ARBA00023082"/>
    </source>
</evidence>
<organism evidence="7 8">
    <name type="scientific">Pelagibius litoralis</name>
    <dbReference type="NCBI Taxonomy" id="374515"/>
    <lineage>
        <taxon>Bacteria</taxon>
        <taxon>Pseudomonadati</taxon>
        <taxon>Pseudomonadota</taxon>
        <taxon>Alphaproteobacteria</taxon>
        <taxon>Rhodospirillales</taxon>
        <taxon>Rhodovibrionaceae</taxon>
        <taxon>Pelagibius</taxon>
    </lineage>
</organism>
<dbReference type="PANTHER" id="PTHR43133:SF25">
    <property type="entry name" value="RNA POLYMERASE SIGMA FACTOR RFAY-RELATED"/>
    <property type="match status" value="1"/>
</dbReference>
<dbReference type="Gene3D" id="1.10.10.10">
    <property type="entry name" value="Winged helix-like DNA-binding domain superfamily/Winged helix DNA-binding domain"/>
    <property type="match status" value="1"/>
</dbReference>
<dbReference type="GO" id="GO:0016987">
    <property type="term" value="F:sigma factor activity"/>
    <property type="evidence" value="ECO:0007669"/>
    <property type="project" value="UniProtKB-KW"/>
</dbReference>
<evidence type="ECO:0000256" key="2">
    <source>
        <dbReference type="ARBA" id="ARBA00023015"/>
    </source>
</evidence>
<comment type="caution">
    <text evidence="7">The sequence shown here is derived from an EMBL/GenBank/DDBJ whole genome shotgun (WGS) entry which is preliminary data.</text>
</comment>
<dbReference type="InterPro" id="IPR014284">
    <property type="entry name" value="RNA_pol_sigma-70_dom"/>
</dbReference>
<accession>A0A967F391</accession>
<evidence type="ECO:0000259" key="6">
    <source>
        <dbReference type="Pfam" id="PF08281"/>
    </source>
</evidence>
<comment type="similarity">
    <text evidence="1">Belongs to the sigma-70 factor family. ECF subfamily.</text>
</comment>
<evidence type="ECO:0000256" key="4">
    <source>
        <dbReference type="ARBA" id="ARBA00023163"/>
    </source>
</evidence>
<keyword evidence="8" id="KW-1185">Reference proteome</keyword>
<dbReference type="RefSeq" id="WP_167231771.1">
    <property type="nucleotide sequence ID" value="NZ_JAAQPH010000044.1"/>
</dbReference>
<dbReference type="PANTHER" id="PTHR43133">
    <property type="entry name" value="RNA POLYMERASE ECF-TYPE SIGMA FACTO"/>
    <property type="match status" value="1"/>
</dbReference>
<dbReference type="InterPro" id="IPR013325">
    <property type="entry name" value="RNA_pol_sigma_r2"/>
</dbReference>
<name>A0A967F391_9PROT</name>